<comment type="caution">
    <text evidence="4">The sequence shown here is derived from an EMBL/GenBank/DDBJ whole genome shotgun (WGS) entry which is preliminary data.</text>
</comment>
<gene>
    <name evidence="4" type="ORF">AB1207_16660</name>
</gene>
<feature type="signal peptide" evidence="2">
    <location>
        <begin position="1"/>
        <end position="30"/>
    </location>
</feature>
<evidence type="ECO:0000256" key="2">
    <source>
        <dbReference type="SAM" id="SignalP"/>
    </source>
</evidence>
<keyword evidence="2" id="KW-0732">Signal</keyword>
<accession>A0ABV3P9Q9</accession>
<dbReference type="Pfam" id="PF00144">
    <property type="entry name" value="Beta-lactamase"/>
    <property type="match status" value="1"/>
</dbReference>
<evidence type="ECO:0000313" key="5">
    <source>
        <dbReference type="Proteomes" id="UP001555826"/>
    </source>
</evidence>
<dbReference type="Proteomes" id="UP001555826">
    <property type="component" value="Unassembled WGS sequence"/>
</dbReference>
<protein>
    <submittedName>
        <fullName evidence="4">Serine hydrolase domain-containing protein</fullName>
        <ecNumber evidence="4">3.1.1.103</ecNumber>
    </submittedName>
</protein>
<sequence length="372" mass="37678">MSVNPFRPVLRTSGLLAALCAAVLGLTAAAAPTRATPPTPSVDATGDPALAERLRAATADVAGQGFAVAAGDATTSASAAIGTVAPGRALTSATPQEIGSVTKGLTGLLFADAVERGEVAPTTTLGDVYPWLSGPLAATTLEELATHTSGLPRLSTRAALAAPLTAITYGNPYRWDTPENLLRDAAWTPLRGPKGQYAYSNLGYALLGNALAQRLGEPYPQLVHDRVLQPLGMAATEAAPAQLPADRARELGPDGRPSAPWRSTGSTPAGVGVYSTADDLGRLAAAVARGEVPGARALQPVVQTPGAGIGWGWLSADLGGRQVVGVNGATTGVRTSVWAVPSTGQWVAVTSPSGSTDEADTQTVAFRLLGLA</sequence>
<organism evidence="4 5">
    <name type="scientific">Kineococcus endophyticus</name>
    <dbReference type="NCBI Taxonomy" id="1181883"/>
    <lineage>
        <taxon>Bacteria</taxon>
        <taxon>Bacillati</taxon>
        <taxon>Actinomycetota</taxon>
        <taxon>Actinomycetes</taxon>
        <taxon>Kineosporiales</taxon>
        <taxon>Kineosporiaceae</taxon>
        <taxon>Kineococcus</taxon>
    </lineage>
</organism>
<evidence type="ECO:0000259" key="3">
    <source>
        <dbReference type="Pfam" id="PF00144"/>
    </source>
</evidence>
<feature type="domain" description="Beta-lactamase-related" evidence="3">
    <location>
        <begin position="60"/>
        <end position="356"/>
    </location>
</feature>
<dbReference type="EMBL" id="JBFNQN010000011">
    <property type="protein sequence ID" value="MEW9266384.1"/>
    <property type="molecule type" value="Genomic_DNA"/>
</dbReference>
<name>A0ABV3P9Q9_9ACTN</name>
<dbReference type="SUPFAM" id="SSF56601">
    <property type="entry name" value="beta-lactamase/transpeptidase-like"/>
    <property type="match status" value="1"/>
</dbReference>
<dbReference type="InterPro" id="IPR012338">
    <property type="entry name" value="Beta-lactam/transpept-like"/>
</dbReference>
<keyword evidence="5" id="KW-1185">Reference proteome</keyword>
<dbReference type="Gene3D" id="3.40.710.10">
    <property type="entry name" value="DD-peptidase/beta-lactamase superfamily"/>
    <property type="match status" value="1"/>
</dbReference>
<dbReference type="PANTHER" id="PTHR46825:SF9">
    <property type="entry name" value="BETA-LACTAMASE-RELATED DOMAIN-CONTAINING PROTEIN"/>
    <property type="match status" value="1"/>
</dbReference>
<dbReference type="InterPro" id="IPR050491">
    <property type="entry name" value="AmpC-like"/>
</dbReference>
<dbReference type="EC" id="3.1.1.103" evidence="4"/>
<dbReference type="PANTHER" id="PTHR46825">
    <property type="entry name" value="D-ALANYL-D-ALANINE-CARBOXYPEPTIDASE/ENDOPEPTIDASE AMPH"/>
    <property type="match status" value="1"/>
</dbReference>
<proteinExistence type="predicted"/>
<feature type="region of interest" description="Disordered" evidence="1">
    <location>
        <begin position="238"/>
        <end position="267"/>
    </location>
</feature>
<evidence type="ECO:0000313" key="4">
    <source>
        <dbReference type="EMBL" id="MEW9266384.1"/>
    </source>
</evidence>
<feature type="chain" id="PRO_5046161405" evidence="2">
    <location>
        <begin position="31"/>
        <end position="372"/>
    </location>
</feature>
<dbReference type="RefSeq" id="WP_367639505.1">
    <property type="nucleotide sequence ID" value="NZ_JBFNQN010000011.1"/>
</dbReference>
<dbReference type="InterPro" id="IPR001466">
    <property type="entry name" value="Beta-lactam-related"/>
</dbReference>
<evidence type="ECO:0000256" key="1">
    <source>
        <dbReference type="SAM" id="MobiDB-lite"/>
    </source>
</evidence>
<reference evidence="4 5" key="1">
    <citation type="submission" date="2024-07" db="EMBL/GenBank/DDBJ databases">
        <authorList>
            <person name="Thanompreechachai J."/>
            <person name="Duangmal K."/>
        </authorList>
    </citation>
    <scope>NUCLEOTIDE SEQUENCE [LARGE SCALE GENOMIC DNA]</scope>
    <source>
        <strain evidence="4 5">KCTC 19886</strain>
    </source>
</reference>
<keyword evidence="4" id="KW-0378">Hydrolase</keyword>
<dbReference type="GO" id="GO:0016787">
    <property type="term" value="F:hydrolase activity"/>
    <property type="evidence" value="ECO:0007669"/>
    <property type="project" value="UniProtKB-KW"/>
</dbReference>